<dbReference type="InParanoid" id="G4MYE2"/>
<evidence type="ECO:0000313" key="2">
    <source>
        <dbReference type="EMBL" id="EHA53562.1"/>
    </source>
</evidence>
<dbReference type="GeneID" id="12986232"/>
<name>G4MYE2_PYRO7</name>
<reference key="2">
    <citation type="submission" date="2011-05" db="EMBL/GenBank/DDBJ databases">
        <title>The Genome Sequence of Magnaporthe oryzae 70-15.</title>
        <authorList>
            <consortium name="The Broad Institute Genome Sequencing Platform"/>
            <person name="Ma L.-J."/>
            <person name="Dead R."/>
            <person name="Young S.K."/>
            <person name="Zeng Q."/>
            <person name="Gargeya S."/>
            <person name="Fitzgerald M."/>
            <person name="Haas B."/>
            <person name="Abouelleil A."/>
            <person name="Alvarado L."/>
            <person name="Arachchi H.M."/>
            <person name="Berlin A."/>
            <person name="Brown A."/>
            <person name="Chapman S.B."/>
            <person name="Chen Z."/>
            <person name="Dunbar C."/>
            <person name="Freedman E."/>
            <person name="Gearin G."/>
            <person name="Gellesch M."/>
            <person name="Goldberg J."/>
            <person name="Griggs A."/>
            <person name="Gujja S."/>
            <person name="Heiman D."/>
            <person name="Howarth C."/>
            <person name="Larson L."/>
            <person name="Lui A."/>
            <person name="MacDonald P.J.P."/>
            <person name="Mehta T."/>
            <person name="Montmayeur A."/>
            <person name="Murphy C."/>
            <person name="Neiman D."/>
            <person name="Pearson M."/>
            <person name="Priest M."/>
            <person name="Roberts A."/>
            <person name="Saif S."/>
            <person name="Shea T."/>
            <person name="Shenoy N."/>
            <person name="Sisk P."/>
            <person name="Stolte C."/>
            <person name="Sykes S."/>
            <person name="Yandava C."/>
            <person name="Wortman J."/>
            <person name="Nusbaum C."/>
            <person name="Birren B."/>
        </authorList>
    </citation>
    <scope>NUCLEOTIDE SEQUENCE</scope>
    <source>
        <strain>70-15</strain>
    </source>
</reference>
<evidence type="ECO:0000313" key="3">
    <source>
        <dbReference type="Proteomes" id="UP000009058"/>
    </source>
</evidence>
<dbReference type="Proteomes" id="UP000009058">
    <property type="component" value="Chromosome 2"/>
</dbReference>
<sequence length="90" mass="10575">MDPRRSMIRRADPASLSSTTFATWSQPTGQDCPSRVTYQGFWWLRDDFFAGVWEADRRSDCSTKIPPRARIDRWAHIYSQSSYISAYIYE</sequence>
<evidence type="ECO:0000256" key="1">
    <source>
        <dbReference type="SAM" id="MobiDB-lite"/>
    </source>
</evidence>
<dbReference type="HOGENOM" id="CLU_2441274_0_0_1"/>
<feature type="compositionally biased region" description="Basic and acidic residues" evidence="1">
    <location>
        <begin position="1"/>
        <end position="12"/>
    </location>
</feature>
<dbReference type="EMBL" id="CM001232">
    <property type="protein sequence ID" value="EHA53562.1"/>
    <property type="molecule type" value="Genomic_DNA"/>
</dbReference>
<accession>G4MYE2</accession>
<dbReference type="AlphaFoldDB" id="G4MYE2"/>
<dbReference type="VEuPathDB" id="FungiDB:MGG_15519"/>
<reference evidence="2 3" key="1">
    <citation type="journal article" date="2005" name="Nature">
        <title>The genome sequence of the rice blast fungus Magnaporthe grisea.</title>
        <authorList>
            <person name="Dean R.A."/>
            <person name="Talbot N.J."/>
            <person name="Ebbole D.J."/>
            <person name="Farman M.L."/>
            <person name="Mitchell T.K."/>
            <person name="Orbach M.J."/>
            <person name="Thon M."/>
            <person name="Kulkarni R."/>
            <person name="Xu J.R."/>
            <person name="Pan H."/>
            <person name="Read N.D."/>
            <person name="Lee Y.H."/>
            <person name="Carbone I."/>
            <person name="Brown D."/>
            <person name="Oh Y.Y."/>
            <person name="Donofrio N."/>
            <person name="Jeong J.S."/>
            <person name="Soanes D.M."/>
            <person name="Djonovic S."/>
            <person name="Kolomiets E."/>
            <person name="Rehmeyer C."/>
            <person name="Li W."/>
            <person name="Harding M."/>
            <person name="Kim S."/>
            <person name="Lebrun M.H."/>
            <person name="Bohnert H."/>
            <person name="Coughlan S."/>
            <person name="Butler J."/>
            <person name="Calvo S."/>
            <person name="Ma L.J."/>
            <person name="Nicol R."/>
            <person name="Purcell S."/>
            <person name="Nusbaum C."/>
            <person name="Galagan J.E."/>
            <person name="Birren B.W."/>
        </authorList>
    </citation>
    <scope>NUCLEOTIDE SEQUENCE [LARGE SCALE GENOMIC DNA]</scope>
    <source>
        <strain evidence="3">70-15 / ATCC MYA-4617 / FGSC 8958</strain>
    </source>
</reference>
<proteinExistence type="predicted"/>
<dbReference type="KEGG" id="mgr:MGG_15519"/>
<organism evidence="2 3">
    <name type="scientific">Pyricularia oryzae (strain 70-15 / ATCC MYA-4617 / FGSC 8958)</name>
    <name type="common">Rice blast fungus</name>
    <name type="synonym">Magnaporthe oryzae</name>
    <dbReference type="NCBI Taxonomy" id="242507"/>
    <lineage>
        <taxon>Eukaryota</taxon>
        <taxon>Fungi</taxon>
        <taxon>Dikarya</taxon>
        <taxon>Ascomycota</taxon>
        <taxon>Pezizomycotina</taxon>
        <taxon>Sordariomycetes</taxon>
        <taxon>Sordariomycetidae</taxon>
        <taxon>Magnaporthales</taxon>
        <taxon>Pyriculariaceae</taxon>
        <taxon>Pyricularia</taxon>
    </lineage>
</organism>
<feature type="compositionally biased region" description="Polar residues" evidence="1">
    <location>
        <begin position="15"/>
        <end position="30"/>
    </location>
</feature>
<feature type="region of interest" description="Disordered" evidence="1">
    <location>
        <begin position="1"/>
        <end position="30"/>
    </location>
</feature>
<keyword evidence="3" id="KW-1185">Reference proteome</keyword>
<dbReference type="RefSeq" id="XP_003713369.1">
    <property type="nucleotide sequence ID" value="XM_003713321.1"/>
</dbReference>
<gene>
    <name evidence="2" type="ORF">MGG_15519</name>
</gene>
<protein>
    <submittedName>
        <fullName evidence="2">Uncharacterized protein</fullName>
    </submittedName>
</protein>